<comment type="subcellular location">
    <subcellularLocation>
        <location evidence="1">Membrane</location>
        <topology evidence="1">Multi-pass membrane protein</topology>
    </subcellularLocation>
</comment>
<evidence type="ECO:0000256" key="4">
    <source>
        <dbReference type="ARBA" id="ARBA00022989"/>
    </source>
</evidence>
<feature type="transmembrane region" description="Helical" evidence="8">
    <location>
        <begin position="498"/>
        <end position="516"/>
    </location>
</feature>
<feature type="compositionally biased region" description="Basic and acidic residues" evidence="7">
    <location>
        <begin position="893"/>
        <end position="916"/>
    </location>
</feature>
<evidence type="ECO:0000256" key="7">
    <source>
        <dbReference type="SAM" id="MobiDB-lite"/>
    </source>
</evidence>
<evidence type="ECO:0000256" key="8">
    <source>
        <dbReference type="SAM" id="Phobius"/>
    </source>
</evidence>
<dbReference type="Pfam" id="PF02460">
    <property type="entry name" value="Patched"/>
    <property type="match status" value="1"/>
</dbReference>
<name>A0A4V6M8U3_PLACU</name>
<feature type="transmembrane region" description="Helical" evidence="8">
    <location>
        <begin position="1231"/>
        <end position="1258"/>
    </location>
</feature>
<dbReference type="PANTHER" id="PTHR10796">
    <property type="entry name" value="PATCHED-RELATED"/>
    <property type="match status" value="1"/>
</dbReference>
<organism evidence="10 11">
    <name type="scientific">Plasmodium chabaudi chabaudi</name>
    <dbReference type="NCBI Taxonomy" id="31271"/>
    <lineage>
        <taxon>Eukaryota</taxon>
        <taxon>Sar</taxon>
        <taxon>Alveolata</taxon>
        <taxon>Apicomplexa</taxon>
        <taxon>Aconoidasida</taxon>
        <taxon>Haemosporida</taxon>
        <taxon>Plasmodiidae</taxon>
        <taxon>Plasmodium</taxon>
        <taxon>Plasmodium (Vinckeia)</taxon>
    </lineage>
</organism>
<dbReference type="VEuPathDB" id="PlasmoDB:PCHAS_0204300"/>
<evidence type="ECO:0000256" key="5">
    <source>
        <dbReference type="ARBA" id="ARBA00023136"/>
    </source>
</evidence>
<dbReference type="Gene3D" id="1.20.1640.10">
    <property type="entry name" value="Multidrug efflux transporter AcrB transmembrane domain"/>
    <property type="match status" value="2"/>
</dbReference>
<feature type="compositionally biased region" description="Acidic residues" evidence="7">
    <location>
        <begin position="191"/>
        <end position="242"/>
    </location>
</feature>
<evidence type="ECO:0000256" key="6">
    <source>
        <dbReference type="ARBA" id="ARBA00023180"/>
    </source>
</evidence>
<feature type="transmembrane region" description="Helical" evidence="8">
    <location>
        <begin position="1264"/>
        <end position="1289"/>
    </location>
</feature>
<feature type="compositionally biased region" description="Polar residues" evidence="7">
    <location>
        <begin position="880"/>
        <end position="892"/>
    </location>
</feature>
<dbReference type="RefSeq" id="XP_016653073.1">
    <property type="nucleotide sequence ID" value="XM_016798626.1"/>
</dbReference>
<feature type="compositionally biased region" description="Polar residues" evidence="7">
    <location>
        <begin position="795"/>
        <end position="807"/>
    </location>
</feature>
<sequence>MFFGKIAGFISKLKHKSLDKFSNCLYKYAGFVYDRPYTVIFFSLLGCALLSTGFYYKENEKDVFKLYSISNEYTYDNSKMINDFFLRNRNAIILIESNFNLLQEHILTELKIFEDKIYDLEVDCSEVIECRPDDYADIEQTEVARKVFERLHDNIDPNINYDWKPSLSSLGFKFSFNNWFRSKKKKVEQPEVTDDEEEDDDEEGTENDNSEEGTENDNSEEGTENDNSEEGNENGNNEEDEEVNHNKSIDLDDIKQKFMEALDFVHERIEILKNLFISLQGKKKIVMPPEEKIAPIYEEYENDEFYPPYYIPPLLVKEDRCIFNNAFKHREEDLNLRTASYSEKRELTYGLEDLCQKKYNQCEKSSVFLYYENGNAKIGDPITVDNLNFYVNRKTYKGMILKSIFGNPEYTENGSSYTYEYTNSLVTIFHLRNSHTYEPYARAFEKKLIEYVRNYNIDHALDPDEETNDDNPPYVRFHVFAERSFEDEVDRISKLDKLTLLLFLIGIFLILMYVLFNNVTSVLYRSKPLCAVVGILCGFLGYLAGSGFLFYIGIKAVPPAETVPFLVIGVCVDDVFVIINSYSLLFMIKDDRKRIQMCLRDSAVAITVTTLTNVIAFLISAISPFYAIFSFSLFITSALFFSYLLVITILVSILCIEARLEKEKKNIFSPFISLVSSCFCKDSRSKKNNAGANNELSLDILTEEEQEKACAEYESLSIYQWIHNLYLFEESINKKKDKPSSKSKKKGDDQCTIVDVAPGGRDSKGCKQTSKHRSNYKDNSKSITNSDNNSKKNIKGSTSKVYPSNTNQKDENDNSSNYTHYNINGGTNKKDSGSASIGNVEHTGRTAESDNANNNYELHVDLRSIEVNSSSSILHTSNEISSCLNDSNTPQNYKEDKDDSKKGNGNDGHNNEEGNRNKTKNNEISTYTKGENQKIYMLNAHDNILFYKYIYKEPKGNIGKCFRKLIKNYYIPFLSSRIGKAFVYLLFTCIIILSFYGCTFIKKGIRYVKSFPTDSYIRMFIEQREIHFPNLGDIIEVYYVDKNFANKYRKLRNEYFDDDISNSYLAFSFLKNLDENEVIQDIEPANTNIKWEKTSIHKKLKQVHETLDQQDFVSGISNGFNFFVEANSSKLESEDPEVFYNTFMDWVKNDYTGNMFKDDFIFLNKQLVAWKFKYVQRTTDDSEYSSRWLKTCNEIAKIEDENIRLLCYHISYIFYETDEIIMEITLKTMGITIVAILFVTAYIVQGFSSCFIIAMIILLIDLSIFGFMCLCGITVNIISMVILVLSIGFSIDHTSHIVQAFTHSVGRTRNEKMKESLYLMMGPVLHSGLSTWCIISTLFFSNKDFTVIFFQTLSLVLFFSVIYSSMFLPVLLSSIGPL</sequence>
<feature type="region of interest" description="Disordered" evidence="7">
    <location>
        <begin position="736"/>
        <end position="852"/>
    </location>
</feature>
<dbReference type="InterPro" id="IPR003392">
    <property type="entry name" value="PTHD_SSD"/>
</dbReference>
<dbReference type="EMBL" id="LK022879">
    <property type="protein sequence ID" value="VTZ66821.1"/>
    <property type="molecule type" value="Genomic_DNA"/>
</dbReference>
<evidence type="ECO:0000313" key="11">
    <source>
        <dbReference type="Proteomes" id="UP000071118"/>
    </source>
</evidence>
<dbReference type="PANTHER" id="PTHR10796:SF92">
    <property type="entry name" value="PATCHED-RELATED, ISOFORM A"/>
    <property type="match status" value="1"/>
</dbReference>
<dbReference type="KEGG" id="pcb:PCHAS_0204300"/>
<feature type="transmembrane region" description="Helical" evidence="8">
    <location>
        <begin position="625"/>
        <end position="655"/>
    </location>
</feature>
<reference evidence="10 11" key="1">
    <citation type="journal article" date="2014" name="BMC Biol.">
        <title>A comprehensive evaluation of rodent malaria parasite genomes and gene expression.</title>
        <authorList>
            <person name="Otto T.D."/>
            <person name="Bohme U."/>
            <person name="Jackson A.P."/>
            <person name="Hunt M."/>
            <person name="Franke-Fayard B."/>
            <person name="Hoeijmakers W.A."/>
            <person name="Religa A.A."/>
            <person name="Robertson L."/>
            <person name="Sanders M."/>
            <person name="Ogun S.A."/>
            <person name="Cunningham D."/>
            <person name="Erhart A."/>
            <person name="Billker O."/>
            <person name="Khan S.M."/>
            <person name="Stunnenberg H.G."/>
            <person name="Langhorne J."/>
            <person name="Holder A.A."/>
            <person name="Waters A.P."/>
            <person name="Newbold C.I."/>
            <person name="Pain A."/>
            <person name="Berriman M."/>
            <person name="Janse C.J."/>
        </authorList>
    </citation>
    <scope>NUCLEOTIDE SEQUENCE [LARGE SCALE GENOMIC DNA]</scope>
    <source>
        <strain evidence="10 11">AS</strain>
    </source>
</reference>
<dbReference type="GO" id="GO:0016020">
    <property type="term" value="C:membrane"/>
    <property type="evidence" value="ECO:0007669"/>
    <property type="project" value="UniProtKB-SubCell"/>
</dbReference>
<dbReference type="OrthoDB" id="6510177at2759"/>
<evidence type="ECO:0000259" key="9">
    <source>
        <dbReference type="PROSITE" id="PS50156"/>
    </source>
</evidence>
<keyword evidence="5 8" id="KW-0472">Membrane</keyword>
<dbReference type="InterPro" id="IPR051697">
    <property type="entry name" value="Patched_domain-protein"/>
</dbReference>
<feature type="region of interest" description="Disordered" evidence="7">
    <location>
        <begin position="187"/>
        <end position="248"/>
    </location>
</feature>
<feature type="compositionally biased region" description="Polar residues" evidence="7">
    <location>
        <begin position="814"/>
        <end position="837"/>
    </location>
</feature>
<evidence type="ECO:0000256" key="2">
    <source>
        <dbReference type="ARBA" id="ARBA00005585"/>
    </source>
</evidence>
<evidence type="ECO:0000256" key="3">
    <source>
        <dbReference type="ARBA" id="ARBA00022692"/>
    </source>
</evidence>
<comment type="similarity">
    <text evidence="2">Belongs to the patched family.</text>
</comment>
<keyword evidence="6" id="KW-0325">Glycoprotein</keyword>
<keyword evidence="11" id="KW-1185">Reference proteome</keyword>
<dbReference type="SUPFAM" id="SSF82866">
    <property type="entry name" value="Multidrug efflux transporter AcrB transmembrane domain"/>
    <property type="match status" value="2"/>
</dbReference>
<accession>A0A4V6M8U3</accession>
<dbReference type="GeneID" id="3496819"/>
<feature type="transmembrane region" description="Helical" evidence="8">
    <location>
        <begin position="598"/>
        <end position="619"/>
    </location>
</feature>
<proteinExistence type="inferred from homology"/>
<feature type="transmembrane region" description="Helical" evidence="8">
    <location>
        <begin position="528"/>
        <end position="553"/>
    </location>
</feature>
<protein>
    <submittedName>
        <fullName evidence="10">Niemann-Pick type C1-related protein, putative</fullName>
    </submittedName>
</protein>
<feature type="transmembrane region" description="Helical" evidence="8">
    <location>
        <begin position="1347"/>
        <end position="1372"/>
    </location>
</feature>
<evidence type="ECO:0000313" key="10">
    <source>
        <dbReference type="EMBL" id="VTZ66821.1"/>
    </source>
</evidence>
<keyword evidence="3 8" id="KW-0812">Transmembrane</keyword>
<feature type="transmembrane region" description="Helical" evidence="8">
    <location>
        <begin position="565"/>
        <end position="586"/>
    </location>
</feature>
<dbReference type="Proteomes" id="UP000071118">
    <property type="component" value="Chromosome 2"/>
</dbReference>
<dbReference type="PROSITE" id="PS50156">
    <property type="entry name" value="SSD"/>
    <property type="match status" value="1"/>
</dbReference>
<feature type="transmembrane region" description="Helical" evidence="8">
    <location>
        <begin position="981"/>
        <end position="1001"/>
    </location>
</feature>
<feature type="region of interest" description="Disordered" evidence="7">
    <location>
        <begin position="880"/>
        <end position="923"/>
    </location>
</feature>
<evidence type="ECO:0000256" key="1">
    <source>
        <dbReference type="ARBA" id="ARBA00004141"/>
    </source>
</evidence>
<gene>
    <name evidence="10" type="ORF">PCHAS_0204300</name>
</gene>
<feature type="domain" description="SSD" evidence="9">
    <location>
        <begin position="499"/>
        <end position="656"/>
    </location>
</feature>
<dbReference type="InterPro" id="IPR000731">
    <property type="entry name" value="SSD"/>
</dbReference>
<feature type="transmembrane region" description="Helical" evidence="8">
    <location>
        <begin position="1317"/>
        <end position="1341"/>
    </location>
</feature>
<keyword evidence="4 8" id="KW-1133">Transmembrane helix</keyword>